<feature type="active site" evidence="7">
    <location>
        <position position="53"/>
    </location>
</feature>
<dbReference type="STRING" id="1047168.A0A0F4GP87"/>
<feature type="region of interest" description="Disordered" evidence="10">
    <location>
        <begin position="360"/>
        <end position="394"/>
    </location>
</feature>
<evidence type="ECO:0000259" key="13">
    <source>
        <dbReference type="Pfam" id="PF17763"/>
    </source>
</evidence>
<dbReference type="InterPro" id="IPR004550">
    <property type="entry name" value="AsnASE_II"/>
</dbReference>
<dbReference type="Gene3D" id="3.40.50.40">
    <property type="match status" value="1"/>
</dbReference>
<dbReference type="InterPro" id="IPR036152">
    <property type="entry name" value="Asp/glu_Ase-like_sf"/>
</dbReference>
<dbReference type="EC" id="3.5.1.1" evidence="2"/>
<reference evidence="14 15" key="1">
    <citation type="submission" date="2015-03" db="EMBL/GenBank/DDBJ databases">
        <title>RNA-seq based gene annotation and comparative genomics of four Zymoseptoria species reveal species-specific pathogenicity related genes and transposable element activity.</title>
        <authorList>
            <person name="Grandaubert J."/>
            <person name="Bhattacharyya A."/>
            <person name="Stukenbrock E.H."/>
        </authorList>
    </citation>
    <scope>NUCLEOTIDE SEQUENCE [LARGE SCALE GENOMIC DNA]</scope>
    <source>
        <strain evidence="14 15">Zb18110</strain>
    </source>
</reference>
<feature type="region of interest" description="Disordered" evidence="10">
    <location>
        <begin position="531"/>
        <end position="581"/>
    </location>
</feature>
<dbReference type="InterPro" id="IPR020827">
    <property type="entry name" value="Asparaginase/glutaminase_AS1"/>
</dbReference>
<dbReference type="CDD" id="cd08964">
    <property type="entry name" value="L-asparaginase_II"/>
    <property type="match status" value="1"/>
</dbReference>
<dbReference type="PROSITE" id="PS00144">
    <property type="entry name" value="ASN_GLN_ASE_1"/>
    <property type="match status" value="1"/>
</dbReference>
<dbReference type="SMART" id="SM00870">
    <property type="entry name" value="Asparaginase"/>
    <property type="match status" value="1"/>
</dbReference>
<comment type="similarity">
    <text evidence="1 8">Belongs to the asparaginase 1 family.</text>
</comment>
<dbReference type="PANTHER" id="PTHR11707:SF28">
    <property type="entry name" value="60 KDA LYSOPHOSPHOLIPASE"/>
    <property type="match status" value="1"/>
</dbReference>
<dbReference type="InterPro" id="IPR027473">
    <property type="entry name" value="L-asparaginase_C"/>
</dbReference>
<evidence type="ECO:0000256" key="2">
    <source>
        <dbReference type="ARBA" id="ARBA00012920"/>
    </source>
</evidence>
<dbReference type="SUPFAM" id="SSF53774">
    <property type="entry name" value="Glutaminase/Asparaginase"/>
    <property type="match status" value="1"/>
</dbReference>
<evidence type="ECO:0000256" key="4">
    <source>
        <dbReference type="ARBA" id="ARBA00049366"/>
    </source>
</evidence>
<organism evidence="14 15">
    <name type="scientific">Zymoseptoria brevis</name>
    <dbReference type="NCBI Taxonomy" id="1047168"/>
    <lineage>
        <taxon>Eukaryota</taxon>
        <taxon>Fungi</taxon>
        <taxon>Dikarya</taxon>
        <taxon>Ascomycota</taxon>
        <taxon>Pezizomycotina</taxon>
        <taxon>Dothideomycetes</taxon>
        <taxon>Dothideomycetidae</taxon>
        <taxon>Mycosphaerellales</taxon>
        <taxon>Mycosphaerellaceae</taxon>
        <taxon>Zymoseptoria</taxon>
    </lineage>
</organism>
<dbReference type="OrthoDB" id="542841at2759"/>
<dbReference type="InterPro" id="IPR006034">
    <property type="entry name" value="Asparaginase/glutaminase-like"/>
</dbReference>
<comment type="caution">
    <text evidence="14">The sequence shown here is derived from an EMBL/GenBank/DDBJ whole genome shotgun (WGS) entry which is preliminary data.</text>
</comment>
<dbReference type="GO" id="GO:0006530">
    <property type="term" value="P:L-asparagine catabolic process"/>
    <property type="evidence" value="ECO:0007669"/>
    <property type="project" value="UniProtKB-ARBA"/>
</dbReference>
<feature type="binding site" evidence="6">
    <location>
        <position position="99"/>
    </location>
    <ligand>
        <name>substrate</name>
    </ligand>
</feature>
<evidence type="ECO:0000256" key="9">
    <source>
        <dbReference type="SAM" id="Coils"/>
    </source>
</evidence>
<evidence type="ECO:0000256" key="7">
    <source>
        <dbReference type="PROSITE-ProRule" id="PRU10099"/>
    </source>
</evidence>
<name>A0A0F4GP87_9PEZI</name>
<feature type="signal peptide" evidence="11">
    <location>
        <begin position="1"/>
        <end position="17"/>
    </location>
</feature>
<dbReference type="PANTHER" id="PTHR11707">
    <property type="entry name" value="L-ASPARAGINASE"/>
    <property type="match status" value="1"/>
</dbReference>
<dbReference type="GO" id="GO:0004067">
    <property type="term" value="F:asparaginase activity"/>
    <property type="evidence" value="ECO:0007669"/>
    <property type="project" value="UniProtKB-UniRule"/>
</dbReference>
<dbReference type="Gene3D" id="3.40.50.1170">
    <property type="entry name" value="L-asparaginase, N-terminal domain"/>
    <property type="match status" value="2"/>
</dbReference>
<dbReference type="EMBL" id="LAFY01000438">
    <property type="protein sequence ID" value="KJX98000.1"/>
    <property type="molecule type" value="Genomic_DNA"/>
</dbReference>
<evidence type="ECO:0000256" key="8">
    <source>
        <dbReference type="RuleBase" id="RU004456"/>
    </source>
</evidence>
<dbReference type="PIRSF" id="PIRSF500176">
    <property type="entry name" value="L_ASNase"/>
    <property type="match status" value="1"/>
</dbReference>
<dbReference type="NCBIfam" id="TIGR00520">
    <property type="entry name" value="asnASE_II"/>
    <property type="match status" value="1"/>
</dbReference>
<feature type="binding site" evidence="6">
    <location>
        <begin position="113"/>
        <end position="114"/>
    </location>
    <ligand>
        <name>substrate</name>
    </ligand>
</feature>
<dbReference type="InterPro" id="IPR037152">
    <property type="entry name" value="L-asparaginase_N_sf"/>
</dbReference>
<feature type="coiled-coil region" evidence="9">
    <location>
        <begin position="582"/>
        <end position="614"/>
    </location>
</feature>
<dbReference type="PROSITE" id="PS51732">
    <property type="entry name" value="ASN_GLN_ASE_3"/>
    <property type="match status" value="1"/>
</dbReference>
<feature type="active site" description="O-isoaspartyl threonine intermediate" evidence="5">
    <location>
        <position position="53"/>
    </location>
</feature>
<sequence>MAGRFFLPLALATLASALPSSLPPLLRRDDTYDLSTPINASLPNVTIFATGGTIASQGTTNTQTVGYSIGLGVQQLVDAVPQLLNISNINGVQISNVVSGDINSTILLITHGTDTLEETAFFLDLVLNSTKPVIMVGAMRPASALSADGPLNLFQAVTLASSPKAANRGVMIVLNDRIGSAWYTTKMNANSLDTFKSTEVGQLGFFINQVPYFYFAPTMPTGKLHFNVSGKMDLPKVDILYAHEDMDGVLFSAARNSGARGIVYAGVGAGGMSAKASVLAEELFDATGVPIVASHRSADGFVPVGGEGASVVGSGFFNPQKARIVLMLAISVGWGGVEQVRELFLRGLIFLRVNTKDGRRDHAADRDYTRQDVSRRYKPPLAQPAWPVTSQDPKRHTTLEADAGVSTDSASSPAANTIAEWKHDPAPAGFGRKGPDWESFRGCTYYDFTPAVMVAIKRNSHGLPIDPVMAHKIKEWKRECRKKEAKTHECRVYNRERERRPIEEYLLEAMEHNGELSRMIRRFVPRDVVSDAPVGSKQSRSEYEEDPGLDEPESEIPEPRHVAAPEEDLFESDGPDDLDDVGANLEFELAKTQRELSEAKVEVLQARERELKLQIRGLYRS</sequence>
<evidence type="ECO:0000259" key="12">
    <source>
        <dbReference type="Pfam" id="PF00710"/>
    </source>
</evidence>
<keyword evidence="15" id="KW-1185">Reference proteome</keyword>
<evidence type="ECO:0000256" key="6">
    <source>
        <dbReference type="PIRSR" id="PIRSR001220-2"/>
    </source>
</evidence>
<keyword evidence="9" id="KW-0175">Coiled coil</keyword>
<dbReference type="InterPro" id="IPR027474">
    <property type="entry name" value="L-asparaginase_N"/>
</dbReference>
<evidence type="ECO:0000256" key="1">
    <source>
        <dbReference type="ARBA" id="ARBA00010518"/>
    </source>
</evidence>
<dbReference type="PRINTS" id="PR00139">
    <property type="entry name" value="ASNGLNASE"/>
</dbReference>
<dbReference type="Pfam" id="PF17763">
    <property type="entry name" value="Asparaginase_C"/>
    <property type="match status" value="1"/>
</dbReference>
<feature type="chain" id="PRO_5002468621" description="asparaginase" evidence="11">
    <location>
        <begin position="18"/>
        <end position="621"/>
    </location>
</feature>
<feature type="compositionally biased region" description="Acidic residues" evidence="10">
    <location>
        <begin position="565"/>
        <end position="580"/>
    </location>
</feature>
<evidence type="ECO:0000256" key="5">
    <source>
        <dbReference type="PIRSR" id="PIRSR001220-1"/>
    </source>
</evidence>
<dbReference type="InterPro" id="IPR040919">
    <property type="entry name" value="Asparaginase_C"/>
</dbReference>
<keyword evidence="3" id="KW-0378">Hydrolase</keyword>
<evidence type="ECO:0000256" key="3">
    <source>
        <dbReference type="ARBA" id="ARBA00022801"/>
    </source>
</evidence>
<feature type="domain" description="L-asparaginase N-terminal" evidence="12">
    <location>
        <begin position="44"/>
        <end position="209"/>
    </location>
</feature>
<keyword evidence="11" id="KW-0732">Signal</keyword>
<evidence type="ECO:0000313" key="15">
    <source>
        <dbReference type="Proteomes" id="UP000033647"/>
    </source>
</evidence>
<dbReference type="Pfam" id="PF00710">
    <property type="entry name" value="Asparaginase"/>
    <property type="match status" value="1"/>
</dbReference>
<feature type="compositionally biased region" description="Basic and acidic residues" evidence="10">
    <location>
        <begin position="360"/>
        <end position="375"/>
    </location>
</feature>
<dbReference type="PIRSF" id="PIRSF001220">
    <property type="entry name" value="L-ASNase_gatD"/>
    <property type="match status" value="1"/>
</dbReference>
<protein>
    <recommendedName>
        <fullName evidence="2">asparaginase</fullName>
        <ecNumber evidence="2">3.5.1.1</ecNumber>
    </recommendedName>
</protein>
<dbReference type="Proteomes" id="UP000033647">
    <property type="component" value="Unassembled WGS sequence"/>
</dbReference>
<feature type="domain" description="Asparaginase/glutaminase C-terminal" evidence="13">
    <location>
        <begin position="236"/>
        <end position="344"/>
    </location>
</feature>
<dbReference type="AlphaFoldDB" id="A0A0F4GP87"/>
<proteinExistence type="inferred from homology"/>
<comment type="catalytic activity">
    <reaction evidence="4">
        <text>L-asparagine + H2O = L-aspartate + NH4(+)</text>
        <dbReference type="Rhea" id="RHEA:21016"/>
        <dbReference type="ChEBI" id="CHEBI:15377"/>
        <dbReference type="ChEBI" id="CHEBI:28938"/>
        <dbReference type="ChEBI" id="CHEBI:29991"/>
        <dbReference type="ChEBI" id="CHEBI:58048"/>
        <dbReference type="EC" id="3.5.1.1"/>
    </reaction>
</comment>
<evidence type="ECO:0000256" key="11">
    <source>
        <dbReference type="SAM" id="SignalP"/>
    </source>
</evidence>
<evidence type="ECO:0000256" key="10">
    <source>
        <dbReference type="SAM" id="MobiDB-lite"/>
    </source>
</evidence>
<feature type="compositionally biased region" description="Acidic residues" evidence="10">
    <location>
        <begin position="543"/>
        <end position="556"/>
    </location>
</feature>
<accession>A0A0F4GP87</accession>
<evidence type="ECO:0000313" key="14">
    <source>
        <dbReference type="EMBL" id="KJX98000.1"/>
    </source>
</evidence>
<gene>
    <name evidence="14" type="ORF">TI39_contig446g00002</name>
</gene>